<dbReference type="EMBL" id="LZKI01000135">
    <property type="protein sequence ID" value="OBI38199.1"/>
    <property type="molecule type" value="Genomic_DNA"/>
</dbReference>
<dbReference type="Proteomes" id="UP000091846">
    <property type="component" value="Unassembled WGS sequence"/>
</dbReference>
<sequence length="272" mass="29926">MPERSAPLIAGALEVIDKGTCTAAHPVPLLFVHGAWHGAWCWDEHFLDFFADRGFRAVAVSLRGHGNSPVPKAFRRCSGADYVDDVRSVADALPTPPVLIGHSMGGYVVQKYLETATVPAGILLAALSVRGLNNLMLRLMKQHPWLMTKGMITGRSLEIVGRPARTRERFFSAQTPEDDVARCVARLREESQRILFDAVLLNPPRPQRVRTPMLVLAAEYDGCLTVDAMRDLARSYGTEAEIFPGMGHDMMLEPGWAAVADRIEAWLAGRGL</sequence>
<accession>A0A1A2YJ28</accession>
<dbReference type="PANTHER" id="PTHR42886:SF42">
    <property type="entry name" value="ALPHA_BETA-HYDROLASES SUPERFAMILY PROTEIN"/>
    <property type="match status" value="1"/>
</dbReference>
<dbReference type="OrthoDB" id="9773549at2"/>
<evidence type="ECO:0000313" key="2">
    <source>
        <dbReference type="EMBL" id="OBI38199.1"/>
    </source>
</evidence>
<dbReference type="GO" id="GO:0042171">
    <property type="term" value="F:lysophosphatidic acid acyltransferase activity"/>
    <property type="evidence" value="ECO:0007669"/>
    <property type="project" value="TreeGrafter"/>
</dbReference>
<dbReference type="SUPFAM" id="SSF53474">
    <property type="entry name" value="alpha/beta-Hydrolases"/>
    <property type="match status" value="1"/>
</dbReference>
<dbReference type="Gene3D" id="3.40.50.1820">
    <property type="entry name" value="alpha/beta hydrolase"/>
    <property type="match status" value="1"/>
</dbReference>
<evidence type="ECO:0000259" key="1">
    <source>
        <dbReference type="Pfam" id="PF12697"/>
    </source>
</evidence>
<keyword evidence="2" id="KW-0378">Hydrolase</keyword>
<dbReference type="AlphaFoldDB" id="A0A1A2YJ28"/>
<proteinExistence type="predicted"/>
<organism evidence="2 3">
    <name type="scientific">Mycobacterium colombiense</name>
    <dbReference type="NCBI Taxonomy" id="339268"/>
    <lineage>
        <taxon>Bacteria</taxon>
        <taxon>Bacillati</taxon>
        <taxon>Actinomycetota</taxon>
        <taxon>Actinomycetes</taxon>
        <taxon>Mycobacteriales</taxon>
        <taxon>Mycobacteriaceae</taxon>
        <taxon>Mycobacterium</taxon>
        <taxon>Mycobacterium avium complex (MAC)</taxon>
    </lineage>
</organism>
<dbReference type="GO" id="GO:0052689">
    <property type="term" value="F:carboxylic ester hydrolase activity"/>
    <property type="evidence" value="ECO:0007669"/>
    <property type="project" value="TreeGrafter"/>
</dbReference>
<dbReference type="GO" id="GO:0055088">
    <property type="term" value="P:lipid homeostasis"/>
    <property type="evidence" value="ECO:0007669"/>
    <property type="project" value="TreeGrafter"/>
</dbReference>
<comment type="caution">
    <text evidence="2">The sequence shown here is derived from an EMBL/GenBank/DDBJ whole genome shotgun (WGS) entry which is preliminary data.</text>
</comment>
<reference evidence="2 3" key="1">
    <citation type="submission" date="2016-06" db="EMBL/GenBank/DDBJ databases">
        <authorList>
            <person name="Kjaerup R.B."/>
            <person name="Dalgaard T.S."/>
            <person name="Juul-Madsen H.R."/>
        </authorList>
    </citation>
    <scope>NUCLEOTIDE SEQUENCE [LARGE SCALE GENOMIC DNA]</scope>
    <source>
        <strain evidence="2 3">E1334</strain>
    </source>
</reference>
<feature type="domain" description="AB hydrolase-1" evidence="1">
    <location>
        <begin position="29"/>
        <end position="260"/>
    </location>
</feature>
<dbReference type="PANTHER" id="PTHR42886">
    <property type="entry name" value="RE40534P-RELATED"/>
    <property type="match status" value="1"/>
</dbReference>
<dbReference type="Pfam" id="PF12697">
    <property type="entry name" value="Abhydrolase_6"/>
    <property type="match status" value="1"/>
</dbReference>
<gene>
    <name evidence="2" type="ORF">A5708_05500</name>
</gene>
<name>A0A1A2YJ28_9MYCO</name>
<protein>
    <submittedName>
        <fullName evidence="2">Alpha/beta hydrolase</fullName>
    </submittedName>
</protein>
<dbReference type="InterPro" id="IPR029058">
    <property type="entry name" value="AB_hydrolase_fold"/>
</dbReference>
<dbReference type="InterPro" id="IPR000073">
    <property type="entry name" value="AB_hydrolase_1"/>
</dbReference>
<evidence type="ECO:0000313" key="3">
    <source>
        <dbReference type="Proteomes" id="UP000091846"/>
    </source>
</evidence>
<dbReference type="GO" id="GO:0006654">
    <property type="term" value="P:phosphatidic acid biosynthetic process"/>
    <property type="evidence" value="ECO:0007669"/>
    <property type="project" value="TreeGrafter"/>
</dbReference>